<dbReference type="Pfam" id="PF00270">
    <property type="entry name" value="DEAD"/>
    <property type="match status" value="1"/>
</dbReference>
<dbReference type="RefSeq" id="XP_060301385.1">
    <property type="nucleotide sequence ID" value="XM_060443642.1"/>
</dbReference>
<keyword evidence="2" id="KW-0547">Nucleotide-binding</keyword>
<dbReference type="EMBL" id="JAUIRO010000002">
    <property type="protein sequence ID" value="KAK0728530.1"/>
    <property type="molecule type" value="Genomic_DNA"/>
</dbReference>
<evidence type="ECO:0000256" key="3">
    <source>
        <dbReference type="ARBA" id="ARBA00022840"/>
    </source>
</evidence>
<dbReference type="CDD" id="cd18785">
    <property type="entry name" value="SF2_C"/>
    <property type="match status" value="1"/>
</dbReference>
<dbReference type="Pfam" id="PF00271">
    <property type="entry name" value="Helicase_C"/>
    <property type="match status" value="1"/>
</dbReference>
<dbReference type="InterPro" id="IPR011545">
    <property type="entry name" value="DEAD/DEAH_box_helicase_dom"/>
</dbReference>
<dbReference type="GeneID" id="85326912"/>
<dbReference type="GO" id="GO:0043138">
    <property type="term" value="F:3'-5' DNA helicase activity"/>
    <property type="evidence" value="ECO:0007669"/>
    <property type="project" value="UniProtKB-EC"/>
</dbReference>
<feature type="domain" description="Helicase C-terminal" evidence="9">
    <location>
        <begin position="152"/>
        <end position="316"/>
    </location>
</feature>
<keyword evidence="5" id="KW-0413">Isomerase</keyword>
<gene>
    <name evidence="10" type="ORF">B0T26DRAFT_738850</name>
</gene>
<dbReference type="GO" id="GO:0009378">
    <property type="term" value="F:four-way junction helicase activity"/>
    <property type="evidence" value="ECO:0007669"/>
    <property type="project" value="TreeGrafter"/>
</dbReference>
<evidence type="ECO:0000256" key="6">
    <source>
        <dbReference type="ARBA" id="ARBA00034617"/>
    </source>
</evidence>
<protein>
    <recommendedName>
        <fullName evidence="7">DNA 3'-5' helicase</fullName>
        <ecNumber evidence="7">5.6.2.4</ecNumber>
    </recommendedName>
</protein>
<dbReference type="AlphaFoldDB" id="A0AA40B6D0"/>
<dbReference type="Proteomes" id="UP001172101">
    <property type="component" value="Unassembled WGS sequence"/>
</dbReference>
<feature type="region of interest" description="Disordered" evidence="8">
    <location>
        <begin position="511"/>
        <end position="546"/>
    </location>
</feature>
<dbReference type="InterPro" id="IPR027417">
    <property type="entry name" value="P-loop_NTPase"/>
</dbReference>
<keyword evidence="4" id="KW-0238">DNA-binding</keyword>
<dbReference type="GO" id="GO:0003677">
    <property type="term" value="F:DNA binding"/>
    <property type="evidence" value="ECO:0007669"/>
    <property type="project" value="UniProtKB-KW"/>
</dbReference>
<evidence type="ECO:0000313" key="11">
    <source>
        <dbReference type="Proteomes" id="UP001172101"/>
    </source>
</evidence>
<evidence type="ECO:0000256" key="5">
    <source>
        <dbReference type="ARBA" id="ARBA00023235"/>
    </source>
</evidence>
<organism evidence="10 11">
    <name type="scientific">Lasiosphaeria miniovina</name>
    <dbReference type="NCBI Taxonomy" id="1954250"/>
    <lineage>
        <taxon>Eukaryota</taxon>
        <taxon>Fungi</taxon>
        <taxon>Dikarya</taxon>
        <taxon>Ascomycota</taxon>
        <taxon>Pezizomycotina</taxon>
        <taxon>Sordariomycetes</taxon>
        <taxon>Sordariomycetidae</taxon>
        <taxon>Sordariales</taxon>
        <taxon>Lasiosphaeriaceae</taxon>
        <taxon>Lasiosphaeria</taxon>
    </lineage>
</organism>
<dbReference type="SUPFAM" id="SSF52540">
    <property type="entry name" value="P-loop containing nucleoside triphosphate hydrolases"/>
    <property type="match status" value="1"/>
</dbReference>
<comment type="catalytic activity">
    <reaction evidence="6">
        <text>Couples ATP hydrolysis with the unwinding of duplex DNA by translocating in the 3'-5' direction.</text>
        <dbReference type="EC" id="5.6.2.4"/>
    </reaction>
</comment>
<feature type="compositionally biased region" description="Polar residues" evidence="8">
    <location>
        <begin position="333"/>
        <end position="342"/>
    </location>
</feature>
<evidence type="ECO:0000259" key="9">
    <source>
        <dbReference type="PROSITE" id="PS51194"/>
    </source>
</evidence>
<keyword evidence="11" id="KW-1185">Reference proteome</keyword>
<dbReference type="SMART" id="SM00490">
    <property type="entry name" value="HELICc"/>
    <property type="match status" value="1"/>
</dbReference>
<feature type="compositionally biased region" description="Polar residues" evidence="8">
    <location>
        <begin position="524"/>
        <end position="536"/>
    </location>
</feature>
<dbReference type="Gene3D" id="3.40.50.300">
    <property type="entry name" value="P-loop containing nucleotide triphosphate hydrolases"/>
    <property type="match status" value="2"/>
</dbReference>
<feature type="region of interest" description="Disordered" evidence="8">
    <location>
        <begin position="323"/>
        <end position="342"/>
    </location>
</feature>
<evidence type="ECO:0000256" key="8">
    <source>
        <dbReference type="SAM" id="MobiDB-lite"/>
    </source>
</evidence>
<dbReference type="PROSITE" id="PS51194">
    <property type="entry name" value="HELICASE_CTER"/>
    <property type="match status" value="1"/>
</dbReference>
<dbReference type="GO" id="GO:0006310">
    <property type="term" value="P:DNA recombination"/>
    <property type="evidence" value="ECO:0007669"/>
    <property type="project" value="TreeGrafter"/>
</dbReference>
<dbReference type="GO" id="GO:0005737">
    <property type="term" value="C:cytoplasm"/>
    <property type="evidence" value="ECO:0007669"/>
    <property type="project" value="TreeGrafter"/>
</dbReference>
<keyword evidence="3" id="KW-0067">ATP-binding</keyword>
<dbReference type="PANTHER" id="PTHR13710">
    <property type="entry name" value="DNA HELICASE RECQ FAMILY MEMBER"/>
    <property type="match status" value="1"/>
</dbReference>
<reference evidence="10" key="1">
    <citation type="submission" date="2023-06" db="EMBL/GenBank/DDBJ databases">
        <title>Genome-scale phylogeny and comparative genomics of the fungal order Sordariales.</title>
        <authorList>
            <consortium name="Lawrence Berkeley National Laboratory"/>
            <person name="Hensen N."/>
            <person name="Bonometti L."/>
            <person name="Westerberg I."/>
            <person name="Brannstrom I.O."/>
            <person name="Guillou S."/>
            <person name="Cros-Aarteil S."/>
            <person name="Calhoun S."/>
            <person name="Haridas S."/>
            <person name="Kuo A."/>
            <person name="Mondo S."/>
            <person name="Pangilinan J."/>
            <person name="Riley R."/>
            <person name="LaButti K."/>
            <person name="Andreopoulos B."/>
            <person name="Lipzen A."/>
            <person name="Chen C."/>
            <person name="Yanf M."/>
            <person name="Daum C."/>
            <person name="Ng V."/>
            <person name="Clum A."/>
            <person name="Steindorff A."/>
            <person name="Ohm R."/>
            <person name="Martin F."/>
            <person name="Silar P."/>
            <person name="Natvig D."/>
            <person name="Lalanne C."/>
            <person name="Gautier V."/>
            <person name="Ament-velasquez S.L."/>
            <person name="Kruys A."/>
            <person name="Hutchinson M.I."/>
            <person name="Powell A.J."/>
            <person name="Barry K."/>
            <person name="Miller A.N."/>
            <person name="Grigoriev I.V."/>
            <person name="Debuchy R."/>
            <person name="Gladieux P."/>
            <person name="Thoren M.H."/>
            <person name="Johannesson H."/>
        </authorList>
    </citation>
    <scope>NUCLEOTIDE SEQUENCE</scope>
    <source>
        <strain evidence="10">SMH2392-1A</strain>
    </source>
</reference>
<name>A0AA40B6D0_9PEZI</name>
<comment type="caution">
    <text evidence="10">The sequence shown here is derived from an EMBL/GenBank/DDBJ whole genome shotgun (WGS) entry which is preliminary data.</text>
</comment>
<evidence type="ECO:0000256" key="2">
    <source>
        <dbReference type="ARBA" id="ARBA00022741"/>
    </source>
</evidence>
<evidence type="ECO:0000256" key="1">
    <source>
        <dbReference type="ARBA" id="ARBA00005446"/>
    </source>
</evidence>
<sequence length="546" mass="61588">MMLPPSCNYVYETMLENEANVNNALKYYLSIGSRSADAVVAAGLADRNDTVLVAATGYGKSAVLYAFSAITKLTTIQIVPLTKLGKNQRDDIARAVASSKPVWIDSNTFLKNPNVWNEVKAGEYIHMLLSPEQAINPKFKAVLRDPDFHSKLGLFAIDELHMINEWREFREEFTHIYTLRALMPRRIPFFGSKVIRRYDADVSPTDQEIMFKDFPNRDTDRRIVLASVSLGMGMDIPDVERVIQFGIPPGQSLSDIWQRFRRAMRKCEGQGEAILFAPYYLFDQLGTLNKPLPKPRGRGRRQPHIPAIPSRLQNQLQLIERDDDAMSEAGSEASVTSQASDVSQAVIPEPVDEEFRGLFDYRERLKWSKPDIVAREKMDQNILGFLSATCFRDYILKYLQEPMEAPQLEYKRPVNKELCCNSCNQSLGRIAPLPPRQQGENKPQAGSFSGIALYKARGKKELPFTNWEGLVTKVPALNDWEHQDEHGEQLVMFCDEPESVDKIHEIWGAQKKKKADLRMASRASEASISPDASHQNAAPGGPKGSP</sequence>
<evidence type="ECO:0000256" key="4">
    <source>
        <dbReference type="ARBA" id="ARBA00023125"/>
    </source>
</evidence>
<dbReference type="GO" id="GO:0030894">
    <property type="term" value="C:replisome"/>
    <property type="evidence" value="ECO:0007669"/>
    <property type="project" value="TreeGrafter"/>
</dbReference>
<accession>A0AA40B6D0</accession>
<dbReference type="GO" id="GO:0006281">
    <property type="term" value="P:DNA repair"/>
    <property type="evidence" value="ECO:0007669"/>
    <property type="project" value="TreeGrafter"/>
</dbReference>
<evidence type="ECO:0000313" key="10">
    <source>
        <dbReference type="EMBL" id="KAK0728530.1"/>
    </source>
</evidence>
<evidence type="ECO:0000256" key="7">
    <source>
        <dbReference type="ARBA" id="ARBA00034808"/>
    </source>
</evidence>
<dbReference type="EC" id="5.6.2.4" evidence="7"/>
<dbReference type="InterPro" id="IPR001650">
    <property type="entry name" value="Helicase_C-like"/>
</dbReference>
<dbReference type="PANTHER" id="PTHR13710:SF105">
    <property type="entry name" value="ATP-DEPENDENT DNA HELICASE Q1"/>
    <property type="match status" value="1"/>
</dbReference>
<dbReference type="GO" id="GO:0005524">
    <property type="term" value="F:ATP binding"/>
    <property type="evidence" value="ECO:0007669"/>
    <property type="project" value="UniProtKB-KW"/>
</dbReference>
<proteinExistence type="inferred from homology"/>
<comment type="similarity">
    <text evidence="1">Belongs to the helicase family. RecQ subfamily.</text>
</comment>